<reference evidence="4" key="1">
    <citation type="submission" date="2012-12" db="EMBL/GenBank/DDBJ databases">
        <authorList>
            <person name="Hellsten U."/>
            <person name="Grimwood J."/>
            <person name="Chapman J.A."/>
            <person name="Shapiro H."/>
            <person name="Aerts A."/>
            <person name="Otillar R.P."/>
            <person name="Terry A.Y."/>
            <person name="Boore J.L."/>
            <person name="Simakov O."/>
            <person name="Marletaz F."/>
            <person name="Cho S.-J."/>
            <person name="Edsinger-Gonzales E."/>
            <person name="Havlak P."/>
            <person name="Kuo D.-H."/>
            <person name="Larsson T."/>
            <person name="Lv J."/>
            <person name="Arendt D."/>
            <person name="Savage R."/>
            <person name="Osoegawa K."/>
            <person name="de Jong P."/>
            <person name="Lindberg D.R."/>
            <person name="Seaver E.C."/>
            <person name="Weisblat D.A."/>
            <person name="Putnam N.H."/>
            <person name="Grigoriev I.V."/>
            <person name="Rokhsar D.S."/>
        </authorList>
    </citation>
    <scope>NUCLEOTIDE SEQUENCE</scope>
    <source>
        <strain evidence="4">I ESC-2004</strain>
    </source>
</reference>
<evidence type="ECO:0000256" key="1">
    <source>
        <dbReference type="SAM" id="MobiDB-lite"/>
    </source>
</evidence>
<dbReference type="AlphaFoldDB" id="R7TWE5"/>
<dbReference type="EMBL" id="KB308141">
    <property type="protein sequence ID" value="ELT98238.1"/>
    <property type="molecule type" value="Genomic_DNA"/>
</dbReference>
<dbReference type="Proteomes" id="UP000014760">
    <property type="component" value="Unassembled WGS sequence"/>
</dbReference>
<feature type="compositionally biased region" description="Low complexity" evidence="1">
    <location>
        <begin position="76"/>
        <end position="100"/>
    </location>
</feature>
<gene>
    <name evidence="2" type="ORF">CAPTEDRAFT_200634</name>
</gene>
<sequence>MKGGWMRAVVEGRVVWDVAWYKRTETFPQIMSSNKEEISEDEEETPNLKRKNISNEKRTCKKARHPWQIKGSRNCSPASSSTSTSSSTSSTSSTPQPSSSFNTAPDSSEDDDATPDRESHFLEITNAVKNQLPVEATPATNVRRLSYIERWQCQHVAKATVDNAINQTLEEMALSPNAADNSRYQEQRSRIENEGVSQAILLQGLQRQRPPLRQWSPIIARLTQISEMIFSVNMRSRRSVAEAFVRGDPDLTPLVPDESNDHGWREGRLEEAPPAAPNFLLDQAVIAAMTEQGLQRR</sequence>
<reference evidence="2 4" key="2">
    <citation type="journal article" date="2013" name="Nature">
        <title>Insights into bilaterian evolution from three spiralian genomes.</title>
        <authorList>
            <person name="Simakov O."/>
            <person name="Marletaz F."/>
            <person name="Cho S.J."/>
            <person name="Edsinger-Gonzales E."/>
            <person name="Havlak P."/>
            <person name="Hellsten U."/>
            <person name="Kuo D.H."/>
            <person name="Larsson T."/>
            <person name="Lv J."/>
            <person name="Arendt D."/>
            <person name="Savage R."/>
            <person name="Osoegawa K."/>
            <person name="de Jong P."/>
            <person name="Grimwood J."/>
            <person name="Chapman J.A."/>
            <person name="Shapiro H."/>
            <person name="Aerts A."/>
            <person name="Otillar R.P."/>
            <person name="Terry A.Y."/>
            <person name="Boore J.L."/>
            <person name="Grigoriev I.V."/>
            <person name="Lindberg D.R."/>
            <person name="Seaver E.C."/>
            <person name="Weisblat D.A."/>
            <person name="Putnam N.H."/>
            <person name="Rokhsar D.S."/>
        </authorList>
    </citation>
    <scope>NUCLEOTIDE SEQUENCE</scope>
    <source>
        <strain evidence="2 4">I ESC-2004</strain>
    </source>
</reference>
<protein>
    <submittedName>
        <fullName evidence="2 3">Uncharacterized protein</fullName>
    </submittedName>
</protein>
<accession>R7TWE5</accession>
<dbReference type="EMBL" id="AMQN01027178">
    <property type="status" value="NOT_ANNOTATED_CDS"/>
    <property type="molecule type" value="Genomic_DNA"/>
</dbReference>
<feature type="region of interest" description="Disordered" evidence="1">
    <location>
        <begin position="32"/>
        <end position="117"/>
    </location>
</feature>
<reference evidence="3" key="3">
    <citation type="submission" date="2015-06" db="UniProtKB">
        <authorList>
            <consortium name="EnsemblMetazoa"/>
        </authorList>
    </citation>
    <scope>IDENTIFICATION</scope>
</reference>
<proteinExistence type="predicted"/>
<evidence type="ECO:0000313" key="2">
    <source>
        <dbReference type="EMBL" id="ELT98238.1"/>
    </source>
</evidence>
<keyword evidence="4" id="KW-1185">Reference proteome</keyword>
<evidence type="ECO:0000313" key="3">
    <source>
        <dbReference type="EnsemblMetazoa" id="CapteP200634"/>
    </source>
</evidence>
<evidence type="ECO:0000313" key="4">
    <source>
        <dbReference type="Proteomes" id="UP000014760"/>
    </source>
</evidence>
<name>R7TWE5_CAPTE</name>
<dbReference type="HOGENOM" id="CLU_937653_0_0_1"/>
<organism evidence="2">
    <name type="scientific">Capitella teleta</name>
    <name type="common">Polychaete worm</name>
    <dbReference type="NCBI Taxonomy" id="283909"/>
    <lineage>
        <taxon>Eukaryota</taxon>
        <taxon>Metazoa</taxon>
        <taxon>Spiralia</taxon>
        <taxon>Lophotrochozoa</taxon>
        <taxon>Annelida</taxon>
        <taxon>Polychaeta</taxon>
        <taxon>Sedentaria</taxon>
        <taxon>Scolecida</taxon>
        <taxon>Capitellidae</taxon>
        <taxon>Capitella</taxon>
    </lineage>
</organism>
<dbReference type="EnsemblMetazoa" id="CapteT200634">
    <property type="protein sequence ID" value="CapteP200634"/>
    <property type="gene ID" value="CapteG200634"/>
</dbReference>